<protein>
    <submittedName>
        <fullName evidence="1">Uncharacterized protein</fullName>
    </submittedName>
</protein>
<gene>
    <name evidence="1" type="ORF">ENV62_07170</name>
</gene>
<name>A0A7C3SLH5_9BACT</name>
<proteinExistence type="predicted"/>
<reference evidence="1" key="1">
    <citation type="journal article" date="2020" name="mSystems">
        <title>Genome- and Community-Level Interaction Insights into Carbon Utilization and Element Cycling Functions of Hydrothermarchaeota in Hydrothermal Sediment.</title>
        <authorList>
            <person name="Zhou Z."/>
            <person name="Liu Y."/>
            <person name="Xu W."/>
            <person name="Pan J."/>
            <person name="Luo Z.H."/>
            <person name="Li M."/>
        </authorList>
    </citation>
    <scope>NUCLEOTIDE SEQUENCE [LARGE SCALE GENOMIC DNA]</scope>
    <source>
        <strain evidence="1">SpSt-776</strain>
    </source>
</reference>
<dbReference type="AlphaFoldDB" id="A0A7C3SLH5"/>
<organism evidence="1">
    <name type="scientific">Desulfobacca acetoxidans</name>
    <dbReference type="NCBI Taxonomy" id="60893"/>
    <lineage>
        <taxon>Bacteria</taxon>
        <taxon>Pseudomonadati</taxon>
        <taxon>Thermodesulfobacteriota</taxon>
        <taxon>Desulfobaccia</taxon>
        <taxon>Desulfobaccales</taxon>
        <taxon>Desulfobaccaceae</taxon>
        <taxon>Desulfobacca</taxon>
    </lineage>
</organism>
<comment type="caution">
    <text evidence="1">The sequence shown here is derived from an EMBL/GenBank/DDBJ whole genome shotgun (WGS) entry which is preliminary data.</text>
</comment>
<sequence length="145" mass="16874">MCLQQGRVCECGRHRAYLSFRDNILTPEILLNLYCPECSAQVQWDAATMVEDCGWILEYDMPAARFFMNLRGLNVDVNPEFLFDEGYLSWQGFSPLDHEVNSALHRRLAPLIQENINRYLELLKSEWLAYVDTLKAAGWRKAQRA</sequence>
<accession>A0A7C3SLH5</accession>
<dbReference type="EMBL" id="DTHB01000048">
    <property type="protein sequence ID" value="HGB14998.1"/>
    <property type="molecule type" value="Genomic_DNA"/>
</dbReference>
<evidence type="ECO:0000313" key="1">
    <source>
        <dbReference type="EMBL" id="HGB14998.1"/>
    </source>
</evidence>